<accession>A0A8H6CLJ7</accession>
<protein>
    <recommendedName>
        <fullName evidence="1">DUF7779 domain-containing protein</fullName>
    </recommendedName>
</protein>
<sequence>MIGALQKDSKVLLEITEDFVPKTSNLQLVSFFEMKMTNLGFFKTMVVEQGSAILNVPNEVVIGQNADHREIARFVSLDDRNLRPILSRLNIFRQDISNQLQSMASGQSTIERLDTKATYAIFETPFPPCDTFQGRETLLGKMEAFFYTSSTPKSSQLTFAICGLGGSGKTQAALKFATRNREKYQSGVFFLTASSEPSLIANLSRICESLQLGNVSNKASAFKQWLSRVENTDWLLIFDNADDLESVRISNYFPETSWGHIVLTSRDQGAIGTVAKDGIVLGRLEVGEATAVLLQKAGCLCPSAEDYEEAKVIVELLGCLPLAVDQGGAYIRSRRRTLTSYRRLYKDRQNDLLRFKPRLGEYNNTVFTTWDINFEQVERDSKEASILLLLFCFLDASNISETMLDRACSPQKRWNRIGEMSELAPIDAGLNSGLVALIKDEVAFDDAIEKLLSFSLIHLDNDVNGSRNFSVHPLVQYCASQRVPSRLQDEWRLQAILVVCHAFPRNKYLEPLYGHLGRLQLPHVIRILKEYDQLSEADACPAPAKYEISSMLLAASRFSSTSWKREAIDRVKQLSQDENDASLNVCLAQRESSLLRMLGGRASSNKTLEEFIHSIILPGYDQSLEGDARWNAQRGELVLSFAENLIQSGAFTAARHELLQWKPINPGSPSSMERIVLRGRNITLGKILKFQGQFQEALDFLNTVLQESEIDSFYEGTGWRRVLLSNIGDLYCELRRPADAQFLLEPELKQMIDSGSQNISSGRRLQLTLAESFIRGGMYEKAEEVLSNLGKLYGTIPDPDALAKRGMFRVWASLARIAHVGCYWDEALLNWNKASSALQSLGKQDNSHSGLVLYATAHALSKLGKKRESSDNFGKAKDLLNSDEHTSTVSVKDEDDCFLPSRKIASFVFINARNTRISAQKLILHSALAKTRQDGRKPKE</sequence>
<proteinExistence type="predicted"/>
<dbReference type="AlphaFoldDB" id="A0A8H6CLJ7"/>
<dbReference type="SUPFAM" id="SSF48452">
    <property type="entry name" value="TPR-like"/>
    <property type="match status" value="1"/>
</dbReference>
<dbReference type="Pfam" id="PF25000">
    <property type="entry name" value="DUF7779"/>
    <property type="match status" value="1"/>
</dbReference>
<reference evidence="2 3" key="1">
    <citation type="journal article" date="2020" name="Genomics">
        <title>Complete, high-quality genomes from long-read metagenomic sequencing of two wolf lichen thalli reveals enigmatic genome architecture.</title>
        <authorList>
            <person name="McKenzie S.K."/>
            <person name="Walston R.F."/>
            <person name="Allen J.L."/>
        </authorList>
    </citation>
    <scope>NUCLEOTIDE SEQUENCE [LARGE SCALE GENOMIC DNA]</scope>
    <source>
        <strain evidence="2">WasteWater1</strain>
    </source>
</reference>
<evidence type="ECO:0000313" key="2">
    <source>
        <dbReference type="EMBL" id="KAF6225446.1"/>
    </source>
</evidence>
<dbReference type="SUPFAM" id="SSF52540">
    <property type="entry name" value="P-loop containing nucleoside triphosphate hydrolases"/>
    <property type="match status" value="1"/>
</dbReference>
<dbReference type="EMBL" id="JACCJB010000007">
    <property type="protein sequence ID" value="KAF6225446.1"/>
    <property type="molecule type" value="Genomic_DNA"/>
</dbReference>
<dbReference type="PANTHER" id="PTHR35205">
    <property type="entry name" value="NB-ARC AND TPR DOMAIN PROTEIN"/>
    <property type="match status" value="1"/>
</dbReference>
<dbReference type="GeneID" id="59337841"/>
<feature type="domain" description="DUF7779" evidence="1">
    <location>
        <begin position="377"/>
        <end position="483"/>
    </location>
</feature>
<dbReference type="Gene3D" id="1.25.40.10">
    <property type="entry name" value="Tetratricopeptide repeat domain"/>
    <property type="match status" value="1"/>
</dbReference>
<dbReference type="Proteomes" id="UP000593566">
    <property type="component" value="Unassembled WGS sequence"/>
</dbReference>
<dbReference type="PANTHER" id="PTHR35205:SF1">
    <property type="entry name" value="ZU5 DOMAIN-CONTAINING PROTEIN"/>
    <property type="match status" value="1"/>
</dbReference>
<dbReference type="InterPro" id="IPR056681">
    <property type="entry name" value="DUF7779"/>
</dbReference>
<dbReference type="InterPro" id="IPR011990">
    <property type="entry name" value="TPR-like_helical_dom_sf"/>
</dbReference>
<evidence type="ECO:0000259" key="1">
    <source>
        <dbReference type="Pfam" id="PF25000"/>
    </source>
</evidence>
<dbReference type="InterPro" id="IPR027417">
    <property type="entry name" value="P-loop_NTPase"/>
</dbReference>
<dbReference type="RefSeq" id="XP_037154155.1">
    <property type="nucleotide sequence ID" value="XM_037300307.1"/>
</dbReference>
<keyword evidence="3" id="KW-1185">Reference proteome</keyword>
<organism evidence="2 3">
    <name type="scientific">Letharia lupina</name>
    <dbReference type="NCBI Taxonomy" id="560253"/>
    <lineage>
        <taxon>Eukaryota</taxon>
        <taxon>Fungi</taxon>
        <taxon>Dikarya</taxon>
        <taxon>Ascomycota</taxon>
        <taxon>Pezizomycotina</taxon>
        <taxon>Lecanoromycetes</taxon>
        <taxon>OSLEUM clade</taxon>
        <taxon>Lecanoromycetidae</taxon>
        <taxon>Lecanorales</taxon>
        <taxon>Lecanorineae</taxon>
        <taxon>Parmeliaceae</taxon>
        <taxon>Letharia</taxon>
    </lineage>
</organism>
<evidence type="ECO:0000313" key="3">
    <source>
        <dbReference type="Proteomes" id="UP000593566"/>
    </source>
</evidence>
<comment type="caution">
    <text evidence="2">The sequence shown here is derived from an EMBL/GenBank/DDBJ whole genome shotgun (WGS) entry which is preliminary data.</text>
</comment>
<dbReference type="GO" id="GO:0043531">
    <property type="term" value="F:ADP binding"/>
    <property type="evidence" value="ECO:0007669"/>
    <property type="project" value="InterPro"/>
</dbReference>
<gene>
    <name evidence="2" type="ORF">HO133_009446</name>
</gene>
<dbReference type="Gene3D" id="3.40.50.300">
    <property type="entry name" value="P-loop containing nucleotide triphosphate hydrolases"/>
    <property type="match status" value="1"/>
</dbReference>
<name>A0A8H6CLJ7_9LECA</name>